<keyword evidence="2" id="KW-1133">Transmembrane helix</keyword>
<dbReference type="SMART" id="SM00034">
    <property type="entry name" value="CLECT"/>
    <property type="match status" value="1"/>
</dbReference>
<dbReference type="Proteomes" id="UP000264840">
    <property type="component" value="Unplaced"/>
</dbReference>
<name>A0A3Q2VAV1_HAPBU</name>
<evidence type="ECO:0000313" key="5">
    <source>
        <dbReference type="Proteomes" id="UP000264840"/>
    </source>
</evidence>
<sequence>MQDIYHFDTTDHPTYQQVTQVTSVAMFTVFSILLVLLTSGFLDPYLCFFAQMFSDTSRFIFVNMSNTWEDAQSYCRKNHTDLASVRNQSENEELKKITVSSYTWIGLYRNSWKWSDGTAQLLHNWDPDKPSKIATDACGTIFRGKWVNYHCGANWYFVCYTGEF</sequence>
<accession>A0A3Q2VAV1</accession>
<dbReference type="OMA" id="MSNTWED"/>
<evidence type="ECO:0000259" key="3">
    <source>
        <dbReference type="PROSITE" id="PS50041"/>
    </source>
</evidence>
<dbReference type="PROSITE" id="PS00615">
    <property type="entry name" value="C_TYPE_LECTIN_1"/>
    <property type="match status" value="1"/>
</dbReference>
<dbReference type="STRING" id="8153.ENSHBUP00000008507"/>
<protein>
    <recommendedName>
        <fullName evidence="3">C-type lectin domain-containing protein</fullName>
    </recommendedName>
</protein>
<dbReference type="AlphaFoldDB" id="A0A3Q2VAV1"/>
<evidence type="ECO:0000256" key="1">
    <source>
        <dbReference type="ARBA" id="ARBA00023157"/>
    </source>
</evidence>
<dbReference type="Gene3D" id="3.10.100.10">
    <property type="entry name" value="Mannose-Binding Protein A, subunit A"/>
    <property type="match status" value="1"/>
</dbReference>
<keyword evidence="1" id="KW-1015">Disulfide bond</keyword>
<dbReference type="PANTHER" id="PTHR45784:SF3">
    <property type="entry name" value="C-TYPE LECTIN DOMAIN FAMILY 4 MEMBER K-LIKE-RELATED"/>
    <property type="match status" value="1"/>
</dbReference>
<dbReference type="PANTHER" id="PTHR45784">
    <property type="entry name" value="C-TYPE LECTIN DOMAIN FAMILY 20 MEMBER A-RELATED"/>
    <property type="match status" value="1"/>
</dbReference>
<keyword evidence="5" id="KW-1185">Reference proteome</keyword>
<organism evidence="4 5">
    <name type="scientific">Haplochromis burtoni</name>
    <name type="common">Burton's mouthbrooder</name>
    <name type="synonym">Chromis burtoni</name>
    <dbReference type="NCBI Taxonomy" id="8153"/>
    <lineage>
        <taxon>Eukaryota</taxon>
        <taxon>Metazoa</taxon>
        <taxon>Chordata</taxon>
        <taxon>Craniata</taxon>
        <taxon>Vertebrata</taxon>
        <taxon>Euteleostomi</taxon>
        <taxon>Actinopterygii</taxon>
        <taxon>Neopterygii</taxon>
        <taxon>Teleostei</taxon>
        <taxon>Neoteleostei</taxon>
        <taxon>Acanthomorphata</taxon>
        <taxon>Ovalentaria</taxon>
        <taxon>Cichlomorphae</taxon>
        <taxon>Cichliformes</taxon>
        <taxon>Cichlidae</taxon>
        <taxon>African cichlids</taxon>
        <taxon>Pseudocrenilabrinae</taxon>
        <taxon>Haplochromini</taxon>
        <taxon>Haplochromis</taxon>
    </lineage>
</organism>
<dbReference type="InterPro" id="IPR001304">
    <property type="entry name" value="C-type_lectin-like"/>
</dbReference>
<dbReference type="SUPFAM" id="SSF56436">
    <property type="entry name" value="C-type lectin-like"/>
    <property type="match status" value="1"/>
</dbReference>
<evidence type="ECO:0000256" key="2">
    <source>
        <dbReference type="SAM" id="Phobius"/>
    </source>
</evidence>
<feature type="domain" description="C-type lectin" evidence="3">
    <location>
        <begin position="59"/>
        <end position="160"/>
    </location>
</feature>
<keyword evidence="2" id="KW-0812">Transmembrane</keyword>
<dbReference type="PROSITE" id="PS50041">
    <property type="entry name" value="C_TYPE_LECTIN_2"/>
    <property type="match status" value="1"/>
</dbReference>
<evidence type="ECO:0000313" key="4">
    <source>
        <dbReference type="Ensembl" id="ENSHBUP00000008507.1"/>
    </source>
</evidence>
<reference evidence="4" key="2">
    <citation type="submission" date="2025-09" db="UniProtKB">
        <authorList>
            <consortium name="Ensembl"/>
        </authorList>
    </citation>
    <scope>IDENTIFICATION</scope>
</reference>
<reference evidence="4" key="1">
    <citation type="submission" date="2025-08" db="UniProtKB">
        <authorList>
            <consortium name="Ensembl"/>
        </authorList>
    </citation>
    <scope>IDENTIFICATION</scope>
</reference>
<dbReference type="InterPro" id="IPR016187">
    <property type="entry name" value="CTDL_fold"/>
</dbReference>
<feature type="transmembrane region" description="Helical" evidence="2">
    <location>
        <begin position="20"/>
        <end position="42"/>
    </location>
</feature>
<dbReference type="Ensembl" id="ENSHBUT00000001830.1">
    <property type="protein sequence ID" value="ENSHBUP00000008507.1"/>
    <property type="gene ID" value="ENSHBUG00000009999.1"/>
</dbReference>
<keyword evidence="2" id="KW-0472">Membrane</keyword>
<proteinExistence type="predicted"/>
<dbReference type="InterPro" id="IPR018378">
    <property type="entry name" value="C-type_lectin_CS"/>
</dbReference>
<dbReference type="Pfam" id="PF00059">
    <property type="entry name" value="Lectin_C"/>
    <property type="match status" value="1"/>
</dbReference>
<dbReference type="InterPro" id="IPR016186">
    <property type="entry name" value="C-type_lectin-like/link_sf"/>
</dbReference>
<dbReference type="GeneTree" id="ENSGT01100000263473"/>